<dbReference type="Pfam" id="PF00072">
    <property type="entry name" value="Response_reg"/>
    <property type="match status" value="1"/>
</dbReference>
<dbReference type="PROSITE" id="PS50883">
    <property type="entry name" value="EAL"/>
    <property type="match status" value="1"/>
</dbReference>
<dbReference type="InterPro" id="IPR043128">
    <property type="entry name" value="Rev_trsase/Diguanyl_cyclase"/>
</dbReference>
<dbReference type="SMART" id="SM00267">
    <property type="entry name" value="GGDEF"/>
    <property type="match status" value="1"/>
</dbReference>
<dbReference type="Gene3D" id="3.20.20.450">
    <property type="entry name" value="EAL domain"/>
    <property type="match status" value="1"/>
</dbReference>
<evidence type="ECO:0000256" key="1">
    <source>
        <dbReference type="PROSITE-ProRule" id="PRU00169"/>
    </source>
</evidence>
<evidence type="ECO:0000259" key="2">
    <source>
        <dbReference type="PROSITE" id="PS50110"/>
    </source>
</evidence>
<dbReference type="PROSITE" id="PS50887">
    <property type="entry name" value="GGDEF"/>
    <property type="match status" value="1"/>
</dbReference>
<dbReference type="Gene3D" id="3.40.50.2300">
    <property type="match status" value="1"/>
</dbReference>
<proteinExistence type="predicted"/>
<feature type="modified residue" description="4-aspartylphosphate" evidence="1">
    <location>
        <position position="85"/>
    </location>
</feature>
<dbReference type="CDD" id="cd01949">
    <property type="entry name" value="GGDEF"/>
    <property type="match status" value="1"/>
</dbReference>
<feature type="domain" description="EAL" evidence="3">
    <location>
        <begin position="379"/>
        <end position="624"/>
    </location>
</feature>
<dbReference type="Pfam" id="PF00563">
    <property type="entry name" value="EAL"/>
    <property type="match status" value="1"/>
</dbReference>
<name>A0A859CTS6_9GAMM</name>
<dbReference type="PROSITE" id="PS50110">
    <property type="entry name" value="RESPONSE_REGULATORY"/>
    <property type="match status" value="1"/>
</dbReference>
<dbReference type="Gene3D" id="3.30.70.270">
    <property type="match status" value="1"/>
</dbReference>
<dbReference type="InterPro" id="IPR001633">
    <property type="entry name" value="EAL_dom"/>
</dbReference>
<dbReference type="GO" id="GO:0071111">
    <property type="term" value="F:cyclic-guanylate-specific phosphodiesterase activity"/>
    <property type="evidence" value="ECO:0007669"/>
    <property type="project" value="InterPro"/>
</dbReference>
<reference evidence="5 6" key="1">
    <citation type="submission" date="2020-06" db="EMBL/GenBank/DDBJ databases">
        <authorList>
            <person name="Voronona O.L."/>
            <person name="Aksenova E.I."/>
            <person name="Kunda M.S."/>
            <person name="Semenov A.N."/>
            <person name="Ryzhova N."/>
        </authorList>
    </citation>
    <scope>NUCLEOTIDE SEQUENCE [LARGE SCALE GENOMIC DNA]</scope>
    <source>
        <strain evidence="5 6">MPKMM3633</strain>
    </source>
</reference>
<evidence type="ECO:0000259" key="3">
    <source>
        <dbReference type="PROSITE" id="PS50883"/>
    </source>
</evidence>
<gene>
    <name evidence="5" type="ORF">MP3633_0932</name>
</gene>
<evidence type="ECO:0000259" key="4">
    <source>
        <dbReference type="PROSITE" id="PS50887"/>
    </source>
</evidence>
<dbReference type="SUPFAM" id="SSF141868">
    <property type="entry name" value="EAL domain-like"/>
    <property type="match status" value="1"/>
</dbReference>
<dbReference type="CDD" id="cd01948">
    <property type="entry name" value="EAL"/>
    <property type="match status" value="1"/>
</dbReference>
<dbReference type="SUPFAM" id="SSF55073">
    <property type="entry name" value="Nucleotide cyclase"/>
    <property type="match status" value="1"/>
</dbReference>
<dbReference type="EMBL" id="CP054301">
    <property type="protein sequence ID" value="QKK79668.1"/>
    <property type="molecule type" value="Genomic_DNA"/>
</dbReference>
<feature type="domain" description="GGDEF" evidence="4">
    <location>
        <begin position="234"/>
        <end position="368"/>
    </location>
</feature>
<dbReference type="InterPro" id="IPR035919">
    <property type="entry name" value="EAL_sf"/>
</dbReference>
<dbReference type="InterPro" id="IPR000160">
    <property type="entry name" value="GGDEF_dom"/>
</dbReference>
<dbReference type="Pfam" id="PF00990">
    <property type="entry name" value="GGDEF"/>
    <property type="match status" value="1"/>
</dbReference>
<dbReference type="SMART" id="SM00448">
    <property type="entry name" value="REC"/>
    <property type="match status" value="1"/>
</dbReference>
<dbReference type="SUPFAM" id="SSF52172">
    <property type="entry name" value="CheY-like"/>
    <property type="match status" value="1"/>
</dbReference>
<evidence type="ECO:0000313" key="5">
    <source>
        <dbReference type="EMBL" id="QKK79668.1"/>
    </source>
</evidence>
<organism evidence="5 6">
    <name type="scientific">Marinomonas primoryensis</name>
    <dbReference type="NCBI Taxonomy" id="178399"/>
    <lineage>
        <taxon>Bacteria</taxon>
        <taxon>Pseudomonadati</taxon>
        <taxon>Pseudomonadota</taxon>
        <taxon>Gammaproteobacteria</taxon>
        <taxon>Oceanospirillales</taxon>
        <taxon>Oceanospirillaceae</taxon>
        <taxon>Marinomonas</taxon>
    </lineage>
</organism>
<dbReference type="KEGG" id="mpri:MP3633_0932"/>
<dbReference type="Proteomes" id="UP000509371">
    <property type="component" value="Chromosome"/>
</dbReference>
<feature type="domain" description="Response regulatory" evidence="2">
    <location>
        <begin position="36"/>
        <end position="150"/>
    </location>
</feature>
<dbReference type="SMART" id="SM00052">
    <property type="entry name" value="EAL"/>
    <property type="match status" value="1"/>
</dbReference>
<keyword evidence="1" id="KW-0597">Phosphoprotein</keyword>
<accession>A0A859CTS6</accession>
<dbReference type="NCBIfam" id="TIGR00254">
    <property type="entry name" value="GGDEF"/>
    <property type="match status" value="1"/>
</dbReference>
<dbReference type="AlphaFoldDB" id="A0A859CTS6"/>
<protein>
    <submittedName>
        <fullName evidence="5">EAL domain-containing response regulator</fullName>
    </submittedName>
</protein>
<dbReference type="InterPro" id="IPR029787">
    <property type="entry name" value="Nucleotide_cyclase"/>
</dbReference>
<dbReference type="GO" id="GO:0000160">
    <property type="term" value="P:phosphorelay signal transduction system"/>
    <property type="evidence" value="ECO:0007669"/>
    <property type="project" value="InterPro"/>
</dbReference>
<dbReference type="InterPro" id="IPR050706">
    <property type="entry name" value="Cyclic-di-GMP_PDE-like"/>
</dbReference>
<dbReference type="PANTHER" id="PTHR33121">
    <property type="entry name" value="CYCLIC DI-GMP PHOSPHODIESTERASE PDEF"/>
    <property type="match status" value="1"/>
</dbReference>
<sequence>MSILHINCSITVFSLLYSGSFETIWKAWLGMKQSPTVLIVDDVPENLRVLQDVIAALDCKIAVANSGERALELLERTQPCLILLDVMMGGIDGFETCRRIRSHPRYKDVPVIFVTALADDISRGFEVGGNDYISKPIRIEEVRSRVQHQLEKFQLVHELRALTVSLEEKVRERTSDLNLVNRNLRKEVSERRYMQDRLKYLAQHDFVTQLYNRDALDEHISHIISDVQSETSKHIPFFILIDVNEFRLINDSCGCIAGDELLHQLASLISEFIDPQRDFCARLSGDKFAIVVSKGGDESVESLFRLLQKGIKNFSFVWDERQFRMSVTQVAIPITLDMVSFEQVVMLADEVCYASKKSGIHSRIIKNAKDLSYDEHRGNLNWGLRIIDGLEKDLFEVHFQQVCSLNSDEPRKKIEILVRLKDEESGGLIYPNDFIRAAERFGIISKIDRWVINHTMKQLAEREGLWEQVDQVALNVSALSVRQSGFAEFIIERLAYYQLDGRKFCFEITETEALNNFSDTRKFMAMLHGSGCSIALDDFGTGFSSFAYLTDLPFDLIKIDGMFIKDMHVNDIHYGMVDSIVKLAKMLDKPVVAEFVENQTIVNKLKLLGVEWGQGYHFHKPEKL</sequence>
<dbReference type="PANTHER" id="PTHR33121:SF23">
    <property type="entry name" value="CYCLIC DI-GMP PHOSPHODIESTERASE PDEB"/>
    <property type="match status" value="1"/>
</dbReference>
<evidence type="ECO:0000313" key="6">
    <source>
        <dbReference type="Proteomes" id="UP000509371"/>
    </source>
</evidence>
<dbReference type="InterPro" id="IPR001789">
    <property type="entry name" value="Sig_transdc_resp-reg_receiver"/>
</dbReference>
<dbReference type="InterPro" id="IPR011006">
    <property type="entry name" value="CheY-like_superfamily"/>
</dbReference>